<dbReference type="InterPro" id="IPR001584">
    <property type="entry name" value="Integrase_cat-core"/>
</dbReference>
<protein>
    <submittedName>
        <fullName evidence="2">(salmon louse) hypothetical protein</fullName>
    </submittedName>
</protein>
<dbReference type="AlphaFoldDB" id="A0A7R8CK30"/>
<accession>A0A7R8CK30</accession>
<proteinExistence type="predicted"/>
<evidence type="ECO:0000313" key="3">
    <source>
        <dbReference type="Proteomes" id="UP000675881"/>
    </source>
</evidence>
<keyword evidence="3" id="KW-1185">Reference proteome</keyword>
<dbReference type="SUPFAM" id="SSF53098">
    <property type="entry name" value="Ribonuclease H-like"/>
    <property type="match status" value="1"/>
</dbReference>
<dbReference type="Proteomes" id="UP000675881">
    <property type="component" value="Chromosome 14"/>
</dbReference>
<dbReference type="InterPro" id="IPR036397">
    <property type="entry name" value="RNaseH_sf"/>
</dbReference>
<dbReference type="EMBL" id="HG994593">
    <property type="protein sequence ID" value="CAF2846639.1"/>
    <property type="molecule type" value="Genomic_DNA"/>
</dbReference>
<dbReference type="Gene3D" id="3.30.420.10">
    <property type="entry name" value="Ribonuclease H-like superfamily/Ribonuclease H"/>
    <property type="match status" value="1"/>
</dbReference>
<feature type="compositionally biased region" description="Polar residues" evidence="1">
    <location>
        <begin position="56"/>
        <end position="68"/>
    </location>
</feature>
<evidence type="ECO:0000256" key="1">
    <source>
        <dbReference type="SAM" id="MobiDB-lite"/>
    </source>
</evidence>
<dbReference type="InterPro" id="IPR012337">
    <property type="entry name" value="RNaseH-like_sf"/>
</dbReference>
<organism evidence="2 3">
    <name type="scientific">Lepeophtheirus salmonis</name>
    <name type="common">Salmon louse</name>
    <name type="synonym">Caligus salmonis</name>
    <dbReference type="NCBI Taxonomy" id="72036"/>
    <lineage>
        <taxon>Eukaryota</taxon>
        <taxon>Metazoa</taxon>
        <taxon>Ecdysozoa</taxon>
        <taxon>Arthropoda</taxon>
        <taxon>Crustacea</taxon>
        <taxon>Multicrustacea</taxon>
        <taxon>Hexanauplia</taxon>
        <taxon>Copepoda</taxon>
        <taxon>Siphonostomatoida</taxon>
        <taxon>Caligidae</taxon>
        <taxon>Lepeophtheirus</taxon>
    </lineage>
</organism>
<gene>
    <name evidence="2" type="ORF">LSAA_5009</name>
</gene>
<reference evidence="2" key="1">
    <citation type="submission" date="2021-02" db="EMBL/GenBank/DDBJ databases">
        <authorList>
            <person name="Bekaert M."/>
        </authorList>
    </citation>
    <scope>NUCLEOTIDE SEQUENCE</scope>
    <source>
        <strain evidence="2">IoA-00</strain>
    </source>
</reference>
<evidence type="ECO:0000313" key="2">
    <source>
        <dbReference type="EMBL" id="CAF2846639.1"/>
    </source>
</evidence>
<dbReference type="OrthoDB" id="6366253at2759"/>
<name>A0A7R8CK30_LEPSM</name>
<sequence>MECDPIALEGIAPDPMLDEIAQAFRNDPIFRLFKHKILEKIDKQNINANHHPMIETGSTPPTTTLQSSGDRKDTETSPAKQFFGLELKQIYAIEACEECQSFRSSLLKETLKSDPAPTDAFLEIFFKSEATPTSKSLISSLLHQLATFGRPLRIISDGGLQFTAAETQNFFTPYSIAHRQSSPHLPQYKGLSESAVNLSEGATGIEKHTTSTLLTVLIPTGFKVRIQYPTSNIWYRTATVEGKK</sequence>
<dbReference type="PROSITE" id="PS50994">
    <property type="entry name" value="INTEGRASE"/>
    <property type="match status" value="1"/>
</dbReference>
<dbReference type="GO" id="GO:0003676">
    <property type="term" value="F:nucleic acid binding"/>
    <property type="evidence" value="ECO:0007669"/>
    <property type="project" value="InterPro"/>
</dbReference>
<feature type="region of interest" description="Disordered" evidence="1">
    <location>
        <begin position="50"/>
        <end position="78"/>
    </location>
</feature>
<dbReference type="GO" id="GO:0015074">
    <property type="term" value="P:DNA integration"/>
    <property type="evidence" value="ECO:0007669"/>
    <property type="project" value="InterPro"/>
</dbReference>